<dbReference type="Proteomes" id="UP000220102">
    <property type="component" value="Unassembled WGS sequence"/>
</dbReference>
<name>A0A2A8CZE3_9BACT</name>
<dbReference type="RefSeq" id="WP_098075135.1">
    <property type="nucleotide sequence ID" value="NZ_PDEQ01000003.1"/>
</dbReference>
<accession>A0A2A8CZE3</accession>
<evidence type="ECO:0000313" key="1">
    <source>
        <dbReference type="EMBL" id="PEN13973.1"/>
    </source>
</evidence>
<evidence type="ECO:0000313" key="2">
    <source>
        <dbReference type="Proteomes" id="UP000220102"/>
    </source>
</evidence>
<sequence>MASDRSENRVRFSNLNWLGKTVYAGASVLRVAAKAIDKTADRVNQIAEESREAYLREVDPNIEDAKVIEETPRETQRRS</sequence>
<comment type="caution">
    <text evidence="1">The sequence shown here is derived from an EMBL/GenBank/DDBJ whole genome shotgun (WGS) entry which is preliminary data.</text>
</comment>
<dbReference type="EMBL" id="PDEQ01000003">
    <property type="protein sequence ID" value="PEN13973.1"/>
    <property type="molecule type" value="Genomic_DNA"/>
</dbReference>
<reference evidence="1 2" key="1">
    <citation type="submission" date="2017-10" db="EMBL/GenBank/DDBJ databases">
        <title>Draft genome of Longibacter Salinarum.</title>
        <authorList>
            <person name="Goh K.M."/>
            <person name="Shamsir M.S."/>
            <person name="Lim S.W."/>
        </authorList>
    </citation>
    <scope>NUCLEOTIDE SEQUENCE [LARGE SCALE GENOMIC DNA]</scope>
    <source>
        <strain evidence="1 2">KCTC 52045</strain>
    </source>
</reference>
<keyword evidence="2" id="KW-1185">Reference proteome</keyword>
<dbReference type="AlphaFoldDB" id="A0A2A8CZE3"/>
<organism evidence="1 2">
    <name type="scientific">Longibacter salinarum</name>
    <dbReference type="NCBI Taxonomy" id="1850348"/>
    <lineage>
        <taxon>Bacteria</taxon>
        <taxon>Pseudomonadati</taxon>
        <taxon>Rhodothermota</taxon>
        <taxon>Rhodothermia</taxon>
        <taxon>Rhodothermales</taxon>
        <taxon>Salisaetaceae</taxon>
        <taxon>Longibacter</taxon>
    </lineage>
</organism>
<dbReference type="OrthoDB" id="1495791at2"/>
<protein>
    <submittedName>
        <fullName evidence="1">Uncharacterized protein</fullName>
    </submittedName>
</protein>
<proteinExistence type="predicted"/>
<gene>
    <name evidence="1" type="ORF">CRI94_07940</name>
</gene>